<organism evidence="1 2">
    <name type="scientific">Mycena metata</name>
    <dbReference type="NCBI Taxonomy" id="1033252"/>
    <lineage>
        <taxon>Eukaryota</taxon>
        <taxon>Fungi</taxon>
        <taxon>Dikarya</taxon>
        <taxon>Basidiomycota</taxon>
        <taxon>Agaricomycotina</taxon>
        <taxon>Agaricomycetes</taxon>
        <taxon>Agaricomycetidae</taxon>
        <taxon>Agaricales</taxon>
        <taxon>Marasmiineae</taxon>
        <taxon>Mycenaceae</taxon>
        <taxon>Mycena</taxon>
    </lineage>
</organism>
<proteinExistence type="predicted"/>
<protein>
    <submittedName>
        <fullName evidence="1">Uncharacterized protein</fullName>
    </submittedName>
</protein>
<accession>A0AAD7DQR2</accession>
<dbReference type="EMBL" id="JARKIB010000608">
    <property type="protein sequence ID" value="KAJ7697541.1"/>
    <property type="molecule type" value="Genomic_DNA"/>
</dbReference>
<evidence type="ECO:0000313" key="1">
    <source>
        <dbReference type="EMBL" id="KAJ7697541.1"/>
    </source>
</evidence>
<name>A0AAD7DQR2_9AGAR</name>
<reference evidence="1" key="1">
    <citation type="submission" date="2023-03" db="EMBL/GenBank/DDBJ databases">
        <title>Massive genome expansion in bonnet fungi (Mycena s.s.) driven by repeated elements and novel gene families across ecological guilds.</title>
        <authorList>
            <consortium name="Lawrence Berkeley National Laboratory"/>
            <person name="Harder C.B."/>
            <person name="Miyauchi S."/>
            <person name="Viragh M."/>
            <person name="Kuo A."/>
            <person name="Thoen E."/>
            <person name="Andreopoulos B."/>
            <person name="Lu D."/>
            <person name="Skrede I."/>
            <person name="Drula E."/>
            <person name="Henrissat B."/>
            <person name="Morin E."/>
            <person name="Kohler A."/>
            <person name="Barry K."/>
            <person name="LaButti K."/>
            <person name="Morin E."/>
            <person name="Salamov A."/>
            <person name="Lipzen A."/>
            <person name="Mereny Z."/>
            <person name="Hegedus B."/>
            <person name="Baldrian P."/>
            <person name="Stursova M."/>
            <person name="Weitz H."/>
            <person name="Taylor A."/>
            <person name="Grigoriev I.V."/>
            <person name="Nagy L.G."/>
            <person name="Martin F."/>
            <person name="Kauserud H."/>
        </authorList>
    </citation>
    <scope>NUCLEOTIDE SEQUENCE</scope>
    <source>
        <strain evidence="1">CBHHK182m</strain>
    </source>
</reference>
<sequence>YANRSLRFLDAYRHGLHGKWLAYVMKKYKGHRVLPYNLFEELRAAGYTSESE</sequence>
<evidence type="ECO:0000313" key="2">
    <source>
        <dbReference type="Proteomes" id="UP001215598"/>
    </source>
</evidence>
<dbReference type="AlphaFoldDB" id="A0AAD7DQR2"/>
<comment type="caution">
    <text evidence="1">The sequence shown here is derived from an EMBL/GenBank/DDBJ whole genome shotgun (WGS) entry which is preliminary data.</text>
</comment>
<keyword evidence="2" id="KW-1185">Reference proteome</keyword>
<gene>
    <name evidence="1" type="ORF">B0H16DRAFT_1350018</name>
</gene>
<feature type="non-terminal residue" evidence="1">
    <location>
        <position position="1"/>
    </location>
</feature>
<dbReference type="Proteomes" id="UP001215598">
    <property type="component" value="Unassembled WGS sequence"/>
</dbReference>